<keyword evidence="2" id="KW-0472">Membrane</keyword>
<reference evidence="3 4" key="1">
    <citation type="submission" date="2015-01" db="EMBL/GenBank/DDBJ databases">
        <title>Genome sequencing of Jeotgalibacillus soli.</title>
        <authorList>
            <person name="Goh K.M."/>
            <person name="Chan K.-G."/>
            <person name="Yaakop A.S."/>
            <person name="Ee R."/>
            <person name="Gan H.M."/>
            <person name="Chan C.S."/>
        </authorList>
    </citation>
    <scope>NUCLEOTIDE SEQUENCE [LARGE SCALE GENOMIC DNA]</scope>
    <source>
        <strain evidence="3 4">P9</strain>
    </source>
</reference>
<keyword evidence="2" id="KW-1133">Transmembrane helix</keyword>
<protein>
    <submittedName>
        <fullName evidence="3">Uncharacterized protein</fullName>
    </submittedName>
</protein>
<proteinExistence type="predicted"/>
<comment type="caution">
    <text evidence="3">The sequence shown here is derived from an EMBL/GenBank/DDBJ whole genome shotgun (WGS) entry which is preliminary data.</text>
</comment>
<dbReference type="EMBL" id="JXRP01000009">
    <property type="protein sequence ID" value="KIL49675.1"/>
    <property type="molecule type" value="Genomic_DNA"/>
</dbReference>
<keyword evidence="2" id="KW-0812">Transmembrane</keyword>
<feature type="region of interest" description="Disordered" evidence="1">
    <location>
        <begin position="55"/>
        <end position="91"/>
    </location>
</feature>
<evidence type="ECO:0000313" key="4">
    <source>
        <dbReference type="Proteomes" id="UP000031938"/>
    </source>
</evidence>
<dbReference type="PATRIC" id="fig|889306.3.peg.1150"/>
<evidence type="ECO:0000256" key="2">
    <source>
        <dbReference type="SAM" id="Phobius"/>
    </source>
</evidence>
<organism evidence="3 4">
    <name type="scientific">Jeotgalibacillus soli</name>
    <dbReference type="NCBI Taxonomy" id="889306"/>
    <lineage>
        <taxon>Bacteria</taxon>
        <taxon>Bacillati</taxon>
        <taxon>Bacillota</taxon>
        <taxon>Bacilli</taxon>
        <taxon>Bacillales</taxon>
        <taxon>Caryophanaceae</taxon>
        <taxon>Jeotgalibacillus</taxon>
    </lineage>
</organism>
<feature type="compositionally biased region" description="Basic and acidic residues" evidence="1">
    <location>
        <begin position="77"/>
        <end position="91"/>
    </location>
</feature>
<dbReference type="STRING" id="889306.KP78_11430"/>
<keyword evidence="4" id="KW-1185">Reference proteome</keyword>
<feature type="transmembrane region" description="Helical" evidence="2">
    <location>
        <begin position="5"/>
        <end position="21"/>
    </location>
</feature>
<feature type="compositionally biased region" description="Basic and acidic residues" evidence="1">
    <location>
        <begin position="56"/>
        <end position="68"/>
    </location>
</feature>
<gene>
    <name evidence="3" type="ORF">KP78_11430</name>
</gene>
<dbReference type="Proteomes" id="UP000031938">
    <property type="component" value="Unassembled WGS sequence"/>
</dbReference>
<dbReference type="OrthoDB" id="2455864at2"/>
<name>A0A0C2RHM4_9BACL</name>
<dbReference type="AlphaFoldDB" id="A0A0C2RHM4"/>
<feature type="transmembrane region" description="Helical" evidence="2">
    <location>
        <begin position="27"/>
        <end position="48"/>
    </location>
</feature>
<accession>A0A0C2RHM4</accession>
<sequence>MFNFIIAIAVGIGLFIGFWLITESIGIALGAGVVGLIIAIIAVSFYTGQRQQQIKQNKEAPLNKDRTPESVNNEGYNPEKRKKERIEDPTN</sequence>
<evidence type="ECO:0000313" key="3">
    <source>
        <dbReference type="EMBL" id="KIL49675.1"/>
    </source>
</evidence>
<dbReference type="RefSeq" id="WP_041086910.1">
    <property type="nucleotide sequence ID" value="NZ_JXRP01000009.1"/>
</dbReference>
<evidence type="ECO:0000256" key="1">
    <source>
        <dbReference type="SAM" id="MobiDB-lite"/>
    </source>
</evidence>